<protein>
    <submittedName>
        <fullName evidence="1">Uncharacterized protein</fullName>
    </submittedName>
</protein>
<dbReference type="AlphaFoldDB" id="A0A1C4BRP2"/>
<gene>
    <name evidence="1" type="ORF">GA0061080_10246</name>
</gene>
<organism evidence="1 2">
    <name type="scientific">Gilliamella intestini</name>
    <dbReference type="NCBI Taxonomy" id="1798183"/>
    <lineage>
        <taxon>Bacteria</taxon>
        <taxon>Pseudomonadati</taxon>
        <taxon>Pseudomonadota</taxon>
        <taxon>Gammaproteobacteria</taxon>
        <taxon>Orbales</taxon>
        <taxon>Orbaceae</taxon>
        <taxon>Gilliamella</taxon>
    </lineage>
</organism>
<evidence type="ECO:0000313" key="2">
    <source>
        <dbReference type="Proteomes" id="UP000199698"/>
    </source>
</evidence>
<sequence>MVCLKIQKSIENKLRRQAKADNKTYPSKILQIDTKGLPLLKNQTKQKTREYLTLHIHLILLVFIHKRSTLLKLFNKIYIILIYLNKLSDNRYIKQKSPVHK</sequence>
<proteinExistence type="predicted"/>
<name>A0A1C4BRP2_9GAMM</name>
<accession>A0A1C4BRP2</accession>
<keyword evidence="2" id="KW-1185">Reference proteome</keyword>
<dbReference type="Proteomes" id="UP000199698">
    <property type="component" value="Unassembled WGS sequence"/>
</dbReference>
<dbReference type="EMBL" id="FMBA01000024">
    <property type="protein sequence ID" value="SCC09408.1"/>
    <property type="molecule type" value="Genomic_DNA"/>
</dbReference>
<reference evidence="2" key="1">
    <citation type="submission" date="2016-08" db="EMBL/GenBank/DDBJ databases">
        <authorList>
            <person name="Varghese N."/>
            <person name="Submissions Spin"/>
        </authorList>
    </citation>
    <scope>NUCLEOTIDE SEQUENCE [LARGE SCALE GENOMIC DNA]</scope>
    <source>
        <strain evidence="2">R-53144</strain>
    </source>
</reference>
<evidence type="ECO:0000313" key="1">
    <source>
        <dbReference type="EMBL" id="SCC09408.1"/>
    </source>
</evidence>